<keyword evidence="6" id="KW-0812">Transmembrane</keyword>
<protein>
    <recommendedName>
        <fullName evidence="17">Calcium load-activated calcium channel</fullName>
    </recommendedName>
</protein>
<evidence type="ECO:0000313" key="16">
    <source>
        <dbReference type="Proteomes" id="UP001165082"/>
    </source>
</evidence>
<evidence type="ECO:0000256" key="5">
    <source>
        <dbReference type="ARBA" id="ARBA00022673"/>
    </source>
</evidence>
<reference evidence="15" key="1">
    <citation type="submission" date="2022-07" db="EMBL/GenBank/DDBJ databases">
        <title>Genome analysis of Parmales, a sister group of diatoms, reveals the evolutionary specialization of diatoms from phago-mixotrophs to photoautotrophs.</title>
        <authorList>
            <person name="Ban H."/>
            <person name="Sato S."/>
            <person name="Yoshikawa S."/>
            <person name="Kazumasa Y."/>
            <person name="Nakamura Y."/>
            <person name="Ichinomiya M."/>
            <person name="Saitoh K."/>
            <person name="Sato N."/>
            <person name="Blanc-Mathieu R."/>
            <person name="Endo H."/>
            <person name="Kuwata A."/>
            <person name="Ogata H."/>
        </authorList>
    </citation>
    <scope>NUCLEOTIDE SEQUENCE</scope>
</reference>
<dbReference type="InterPro" id="IPR008559">
    <property type="entry name" value="TMCO1"/>
</dbReference>
<evidence type="ECO:0000256" key="10">
    <source>
        <dbReference type="ARBA" id="ARBA00023054"/>
    </source>
</evidence>
<keyword evidence="5" id="KW-0107">Calcium channel</keyword>
<dbReference type="GO" id="GO:0032469">
    <property type="term" value="P:endoplasmic reticulum calcium ion homeostasis"/>
    <property type="evidence" value="ECO:0007669"/>
    <property type="project" value="InterPro"/>
</dbReference>
<evidence type="ECO:0000313" key="15">
    <source>
        <dbReference type="EMBL" id="GMH52324.1"/>
    </source>
</evidence>
<evidence type="ECO:0008006" key="17">
    <source>
        <dbReference type="Google" id="ProtNLM"/>
    </source>
</evidence>
<evidence type="ECO:0000256" key="1">
    <source>
        <dbReference type="ARBA" id="ARBA00004477"/>
    </source>
</evidence>
<dbReference type="SMART" id="SM01415">
    <property type="entry name" value="DUF106"/>
    <property type="match status" value="1"/>
</dbReference>
<evidence type="ECO:0000256" key="3">
    <source>
        <dbReference type="ARBA" id="ARBA00022448"/>
    </source>
</evidence>
<dbReference type="PANTHER" id="PTHR20917:SF0">
    <property type="entry name" value="CALCIUM LOAD-ACTIVATED CALCIUM CHANNEL"/>
    <property type="match status" value="1"/>
</dbReference>
<dbReference type="Proteomes" id="UP001165082">
    <property type="component" value="Unassembled WGS sequence"/>
</dbReference>
<dbReference type="Pfam" id="PF01956">
    <property type="entry name" value="EMC3_TMCO1"/>
    <property type="match status" value="1"/>
</dbReference>
<sequence>MEAVCYMQVYKTDRYASLLQKLTKARANRDRIARNAKALESATPNMTKKQKDKQGFKKKAAEEDVSAAAANVAGAKGKYNFLGMAIQFAQFRYLSGKHAGAVVAALPFEPISLLRRVTQRGLSGVEGYPRAASWFFIYMLCNFALKGAVVKALAAARGEEADAGGIGSMLGSPQMRKTMKKFGYTDEDLEFMTDLGKGVGM</sequence>
<evidence type="ECO:0000256" key="6">
    <source>
        <dbReference type="ARBA" id="ARBA00022692"/>
    </source>
</evidence>
<dbReference type="GO" id="GO:0005789">
    <property type="term" value="C:endoplasmic reticulum membrane"/>
    <property type="evidence" value="ECO:0007669"/>
    <property type="project" value="UniProtKB-SubCell"/>
</dbReference>
<evidence type="ECO:0000256" key="14">
    <source>
        <dbReference type="SAM" id="MobiDB-lite"/>
    </source>
</evidence>
<dbReference type="PANTHER" id="PTHR20917">
    <property type="entry name" value="PNAS-RELATED"/>
    <property type="match status" value="1"/>
</dbReference>
<evidence type="ECO:0000256" key="8">
    <source>
        <dbReference type="ARBA" id="ARBA00022837"/>
    </source>
</evidence>
<keyword evidence="10" id="KW-0175">Coiled coil</keyword>
<keyword evidence="8" id="KW-0106">Calcium</keyword>
<evidence type="ECO:0000256" key="12">
    <source>
        <dbReference type="ARBA" id="ARBA00023136"/>
    </source>
</evidence>
<accession>A0A9W7DQD9</accession>
<name>A0A9W7DQD9_9STRA</name>
<keyword evidence="9" id="KW-1133">Transmembrane helix</keyword>
<evidence type="ECO:0000256" key="2">
    <source>
        <dbReference type="ARBA" id="ARBA00006537"/>
    </source>
</evidence>
<keyword evidence="7" id="KW-0256">Endoplasmic reticulum</keyword>
<keyword evidence="3" id="KW-0813">Transport</keyword>
<comment type="subcellular location">
    <subcellularLocation>
        <location evidence="1">Endoplasmic reticulum membrane</location>
        <topology evidence="1">Multi-pass membrane protein</topology>
    </subcellularLocation>
</comment>
<keyword evidence="13" id="KW-0407">Ion channel</keyword>
<keyword evidence="11" id="KW-0406">Ion transport</keyword>
<evidence type="ECO:0000256" key="4">
    <source>
        <dbReference type="ARBA" id="ARBA00022568"/>
    </source>
</evidence>
<comment type="similarity">
    <text evidence="2">Belongs to the TMCO1 family.</text>
</comment>
<comment type="caution">
    <text evidence="15">The sequence shown here is derived from an EMBL/GenBank/DDBJ whole genome shotgun (WGS) entry which is preliminary data.</text>
</comment>
<dbReference type="AlphaFoldDB" id="A0A9W7DQD9"/>
<keyword evidence="16" id="KW-1185">Reference proteome</keyword>
<keyword evidence="12" id="KW-0472">Membrane</keyword>
<dbReference type="GO" id="GO:0005262">
    <property type="term" value="F:calcium channel activity"/>
    <property type="evidence" value="ECO:0007669"/>
    <property type="project" value="UniProtKB-KW"/>
</dbReference>
<evidence type="ECO:0000256" key="13">
    <source>
        <dbReference type="ARBA" id="ARBA00023303"/>
    </source>
</evidence>
<evidence type="ECO:0000256" key="7">
    <source>
        <dbReference type="ARBA" id="ARBA00022824"/>
    </source>
</evidence>
<dbReference type="EMBL" id="BRXZ01003313">
    <property type="protein sequence ID" value="GMH52324.1"/>
    <property type="molecule type" value="Genomic_DNA"/>
</dbReference>
<dbReference type="InterPro" id="IPR002809">
    <property type="entry name" value="EMC3/TMCO1"/>
</dbReference>
<keyword evidence="4" id="KW-0109">Calcium transport</keyword>
<organism evidence="15 16">
    <name type="scientific">Triparma retinervis</name>
    <dbReference type="NCBI Taxonomy" id="2557542"/>
    <lineage>
        <taxon>Eukaryota</taxon>
        <taxon>Sar</taxon>
        <taxon>Stramenopiles</taxon>
        <taxon>Ochrophyta</taxon>
        <taxon>Bolidophyceae</taxon>
        <taxon>Parmales</taxon>
        <taxon>Triparmaceae</taxon>
        <taxon>Triparma</taxon>
    </lineage>
</organism>
<evidence type="ECO:0000256" key="9">
    <source>
        <dbReference type="ARBA" id="ARBA00022989"/>
    </source>
</evidence>
<proteinExistence type="inferred from homology"/>
<feature type="region of interest" description="Disordered" evidence="14">
    <location>
        <begin position="38"/>
        <end position="57"/>
    </location>
</feature>
<evidence type="ECO:0000256" key="11">
    <source>
        <dbReference type="ARBA" id="ARBA00023065"/>
    </source>
</evidence>
<gene>
    <name evidence="15" type="ORF">TrRE_jg12303</name>
</gene>
<dbReference type="OrthoDB" id="41595at2759"/>